<dbReference type="Pfam" id="PF02593">
    <property type="entry name" value="DUF166"/>
    <property type="match status" value="1"/>
</dbReference>
<accession>A0A841KUE0</accession>
<dbReference type="InterPro" id="IPR003745">
    <property type="entry name" value="DUF166"/>
</dbReference>
<reference evidence="1 2" key="1">
    <citation type="submission" date="2020-08" db="EMBL/GenBank/DDBJ databases">
        <title>Genomic Encyclopedia of Type Strains, Phase IV (KMG-IV): sequencing the most valuable type-strain genomes for metagenomic binning, comparative biology and taxonomic classification.</title>
        <authorList>
            <person name="Goeker M."/>
        </authorList>
    </citation>
    <scope>NUCLEOTIDE SEQUENCE [LARGE SCALE GENOMIC DNA]</scope>
    <source>
        <strain evidence="1 2">DSM 103526</strain>
    </source>
</reference>
<sequence length="221" mass="24797">MDFSNFIEEMIGLPDLYPIYLDDPLAYLPKAFKESDVFVCLGIHEDILIELPKIIAKSNGKALLVPCEGADWVSRWVREKAIDECEKYGLAYDFPKPFCSMTKGKFEILNQFMDTFRIGKPKFRLYVNSENIIVKAEVIQSAPCGNGYNVAKHLIGAQLGEEAKKVVAKAWHSFPCMGGMTIDPELGDTILHIGGYLHYSALENAEIFPTNTMNSSSVFKK</sequence>
<proteinExistence type="predicted"/>
<keyword evidence="2" id="KW-1185">Reference proteome</keyword>
<name>A0A841KUE0_9FIRM</name>
<evidence type="ECO:0000313" key="1">
    <source>
        <dbReference type="EMBL" id="MBB6217324.1"/>
    </source>
</evidence>
<dbReference type="RefSeq" id="WP_243183342.1">
    <property type="nucleotide sequence ID" value="NZ_JACHEN010000022.1"/>
</dbReference>
<comment type="caution">
    <text evidence="1">The sequence shown here is derived from an EMBL/GenBank/DDBJ whole genome shotgun (WGS) entry which is preliminary data.</text>
</comment>
<dbReference type="AlphaFoldDB" id="A0A841KUE0"/>
<evidence type="ECO:0000313" key="2">
    <source>
        <dbReference type="Proteomes" id="UP000579281"/>
    </source>
</evidence>
<dbReference type="EMBL" id="JACHEN010000022">
    <property type="protein sequence ID" value="MBB6217324.1"/>
    <property type="molecule type" value="Genomic_DNA"/>
</dbReference>
<gene>
    <name evidence="1" type="ORF">HNQ80_003443</name>
</gene>
<dbReference type="Proteomes" id="UP000579281">
    <property type="component" value="Unassembled WGS sequence"/>
</dbReference>
<protein>
    <submittedName>
        <fullName evidence="1">Uncharacterized protein</fullName>
    </submittedName>
</protein>
<organism evidence="1 2">
    <name type="scientific">Anaerosolibacter carboniphilus</name>
    <dbReference type="NCBI Taxonomy" id="1417629"/>
    <lineage>
        <taxon>Bacteria</taxon>
        <taxon>Bacillati</taxon>
        <taxon>Bacillota</taxon>
        <taxon>Clostridia</taxon>
        <taxon>Peptostreptococcales</taxon>
        <taxon>Thermotaleaceae</taxon>
        <taxon>Anaerosolibacter</taxon>
    </lineage>
</organism>